<evidence type="ECO:0000313" key="2">
    <source>
        <dbReference type="Proteomes" id="UP000202998"/>
    </source>
</evidence>
<accession>A0A1Z3GCQ1</accession>
<organism evidence="1 2">
    <name type="scientific">Seal parapoxvirus</name>
    <dbReference type="NCBI Taxonomy" id="187984"/>
    <lineage>
        <taxon>Viruses</taxon>
        <taxon>Varidnaviria</taxon>
        <taxon>Bamfordvirae</taxon>
        <taxon>Nucleocytoviricota</taxon>
        <taxon>Pokkesviricetes</taxon>
        <taxon>Chitovirales</taxon>
        <taxon>Poxviridae</taxon>
        <taxon>Chordopoxvirinae</taxon>
        <taxon>Parapoxvirus</taxon>
        <taxon>Parapoxvirus sealpox</taxon>
        <taxon>Grey sealpox virus</taxon>
    </lineage>
</organism>
<proteinExistence type="predicted"/>
<gene>
    <name evidence="1" type="ORF">SePPVgORF105</name>
</gene>
<dbReference type="Proteomes" id="UP000202998">
    <property type="component" value="Segment"/>
</dbReference>
<protein>
    <submittedName>
        <fullName evidence="1">Uncharacterized protein</fullName>
    </submittedName>
</protein>
<evidence type="ECO:0000313" key="1">
    <source>
        <dbReference type="EMBL" id="ASC55533.1"/>
    </source>
</evidence>
<keyword evidence="2" id="KW-1185">Reference proteome</keyword>
<reference evidence="1 2" key="1">
    <citation type="journal article" date="2017" name="Sci. Rep.">
        <title>Recovery of the first full-length genome sequence of a parapoxvirus directly from a clinical sample.</title>
        <authorList>
            <person name="Gunther T."/>
            <person name="Haas L."/>
            <person name="Alawi M."/>
            <person name="Wohlsein P."/>
            <person name="Marks J."/>
            <person name="Grundhoff A."/>
            <person name="Becher P."/>
            <person name="Fischer N."/>
        </authorList>
    </citation>
    <scope>NUCLEOTIDE SEQUENCE [LARGE SCALE GENOMIC DNA]</scope>
    <source>
        <strain evidence="1">AFK76s1</strain>
    </source>
</reference>
<dbReference type="EMBL" id="KY382358">
    <property type="protein sequence ID" value="ASC55533.1"/>
    <property type="molecule type" value="Genomic_DNA"/>
</dbReference>
<sequence>MIRVIVFVLLLRAPVLSRRVFRGEKECTPERSIGEPPSKHLCTSFGGRCCVRQSESAQNAQLLQEKLQEHCCYASVRTKVLEAKKRRRSRKGEKLCAQHNYCLAAAALIAAAVTCWRALAGEDVHANAVERTLAKFAMISLFL</sequence>
<name>A0A1Z3GCQ1_9POXV</name>